<evidence type="ECO:0000256" key="1">
    <source>
        <dbReference type="SAM" id="MobiDB-lite"/>
    </source>
</evidence>
<feature type="region of interest" description="Disordered" evidence="1">
    <location>
        <begin position="1"/>
        <end position="71"/>
    </location>
</feature>
<dbReference type="EMBL" id="JAJSOF020000015">
    <property type="protein sequence ID" value="KAJ4440827.1"/>
    <property type="molecule type" value="Genomic_DNA"/>
</dbReference>
<organism evidence="2 3">
    <name type="scientific">Periplaneta americana</name>
    <name type="common">American cockroach</name>
    <name type="synonym">Blatta americana</name>
    <dbReference type="NCBI Taxonomy" id="6978"/>
    <lineage>
        <taxon>Eukaryota</taxon>
        <taxon>Metazoa</taxon>
        <taxon>Ecdysozoa</taxon>
        <taxon>Arthropoda</taxon>
        <taxon>Hexapoda</taxon>
        <taxon>Insecta</taxon>
        <taxon>Pterygota</taxon>
        <taxon>Neoptera</taxon>
        <taxon>Polyneoptera</taxon>
        <taxon>Dictyoptera</taxon>
        <taxon>Blattodea</taxon>
        <taxon>Blattoidea</taxon>
        <taxon>Blattidae</taxon>
        <taxon>Blattinae</taxon>
        <taxon>Periplaneta</taxon>
    </lineage>
</organism>
<gene>
    <name evidence="2" type="ORF">ANN_10673</name>
</gene>
<reference evidence="2 3" key="1">
    <citation type="journal article" date="2022" name="Allergy">
        <title>Genome assembly and annotation of Periplaneta americana reveal a comprehensive cockroach allergen profile.</title>
        <authorList>
            <person name="Wang L."/>
            <person name="Xiong Q."/>
            <person name="Saelim N."/>
            <person name="Wang L."/>
            <person name="Nong W."/>
            <person name="Wan A.T."/>
            <person name="Shi M."/>
            <person name="Liu X."/>
            <person name="Cao Q."/>
            <person name="Hui J.H.L."/>
            <person name="Sookrung N."/>
            <person name="Leung T.F."/>
            <person name="Tungtrongchitr A."/>
            <person name="Tsui S.K.W."/>
        </authorList>
    </citation>
    <scope>NUCLEOTIDE SEQUENCE [LARGE SCALE GENOMIC DNA]</scope>
    <source>
        <strain evidence="2">PWHHKU_190912</strain>
    </source>
</reference>
<feature type="compositionally biased region" description="Low complexity" evidence="1">
    <location>
        <begin position="12"/>
        <end position="23"/>
    </location>
</feature>
<evidence type="ECO:0000313" key="3">
    <source>
        <dbReference type="Proteomes" id="UP001148838"/>
    </source>
</evidence>
<dbReference type="Proteomes" id="UP001148838">
    <property type="component" value="Unassembled WGS sequence"/>
</dbReference>
<evidence type="ECO:0008006" key="4">
    <source>
        <dbReference type="Google" id="ProtNLM"/>
    </source>
</evidence>
<dbReference type="InterPro" id="IPR036691">
    <property type="entry name" value="Endo/exonu/phosph_ase_sf"/>
</dbReference>
<feature type="compositionally biased region" description="Basic and acidic residues" evidence="1">
    <location>
        <begin position="46"/>
        <end position="59"/>
    </location>
</feature>
<dbReference type="SUPFAM" id="SSF56219">
    <property type="entry name" value="DNase I-like"/>
    <property type="match status" value="1"/>
</dbReference>
<comment type="caution">
    <text evidence="2">The sequence shown here is derived from an EMBL/GenBank/DDBJ whole genome shotgun (WGS) entry which is preliminary data.</text>
</comment>
<sequence>MRKTGEVTGEKSNQQNLQSQQSNVWNRSTHESALTGQLTAGIHDSTQGRRDEEGLRSSECRGGTARDMSNEVTVSSPSLMTLTSGRENKSYNLRNWCMTGDGNTSKDEIIWIGILDFKRKVKFIIGCTYVHPRNSKYVNKSFWNMLKLDVNKLREDYEVEEILLMGDFNARTAEEDIESISLWDEDNEKIRNSKDKVINEEGKKLIRFCEEENFDLLNGK</sequence>
<feature type="compositionally biased region" description="Polar residues" evidence="1">
    <location>
        <begin position="24"/>
        <end position="38"/>
    </location>
</feature>
<accession>A0ABQ8T4M6</accession>
<proteinExistence type="predicted"/>
<dbReference type="Gene3D" id="3.60.10.10">
    <property type="entry name" value="Endonuclease/exonuclease/phosphatase"/>
    <property type="match status" value="1"/>
</dbReference>
<name>A0ABQ8T4M6_PERAM</name>
<evidence type="ECO:0000313" key="2">
    <source>
        <dbReference type="EMBL" id="KAJ4440827.1"/>
    </source>
</evidence>
<protein>
    <recommendedName>
        <fullName evidence="4">Endonuclease/exonuclease/phosphatase domain-containing protein</fullName>
    </recommendedName>
</protein>
<keyword evidence="3" id="KW-1185">Reference proteome</keyword>